<sequence>MLMNTKRLVCFLLYNVLLPITLLAAVIFRYNGLSFVYACLLLVLPLLHTPSQKHMAGHTGRYLRAVLALSSIALIFQIIFQIFLAVYAKAHGEPYGAILPNCSQEEKILRQFGFQRVDEANVLNIARLLVPDVAMFTISLITFIVCWKLNPPPRPSDPQQPVRRSSLLSHKKVSYQQYIQDLGDVIAILFLGVAGIAHPSVISAVYFLSFLFIATWWACYRGLGQSYRRFRLVLLVFSGVHLLLLYLYQFQFFQEILDHEDFYARLFGLTGIIETSCSKAWEVEFYVNPWPVYVSPAVILAFYWILAIEVRLWMSHISDVEQHPPGSDSASPSMLRAHMKRPKSRSRAVSEKQVEKDPAEETTPKMPDLTGGSIQRLVENEDRPISYNSLEPVPPDSPSHQDSPPPANPATTDHTKPQRSIWGTIFFYLMRQSYIVTLVVMMLWSITYHSWLTFVFLLAACIIWMTPHSRTVCLHASPVIILYAHCLLIIGYVFGLSIEKELPGTETYEEIGLNRYPYPCLPLGVKVIYTFFFWLTLRQWRKETTLNKQLELEKGLELEARQDQGRQDVGHTDGKDSDTMTKIGKAVMSFLSKYWILVCSAMMLAMGIIDKPVLYRCVYMLLFLLYIIIFQLLYKVWRFVLYVFWWVVIIYSMLVLILIYTYQFNAFPSYWRNGTGLSDDILADIGLERYDVAGLVLKMLTPTVFLIMVILQVHYFHKPFMLMSDVKRYLLPGQEFELQLWKPAPPGEATDGEQTEGEGEDEGAEKKKKKRGLLSSMKHYSDTLWEKGSEWYIVLYRLLWRVLEIHIFKVVAFTITMVAVLHVSALSFIFIFFLMIFMPIGRLRVVASHLCQVWAALVILAKMAFQLRIAPTDYVYTNCTNMSSQHDNGSIFTNETVNNAVWVGLEKVPDVAYYVKDYIAIVLILAFEAVIKVHQRQFYLNPVEEKPKPGIVFPAVKRPHADTGIEGCLKFFANYFFYKFGLEMCFIMTVITICVRVDAYSVLYAIFLGVLLLLGRKGCSIIWPGYVITLAILLPLQYLSCLGFPPGLCWVYPWGEFSEFDKNLEMWLYLPDYSTEFAPNPYKLIADFFQLLLVCLQWQVFSMEHTSGADIPDGGDNSVLIENLKPEQENPTEDFISHKRSFLDVIKHGVFMYWFWVTLVIVFIAGTSRISIFCMGYLIGCFLLLWYGQDMFLKPLRQLLKMWNILLAYTFVVIFLKASMQVIGCVYFTQLYSNYCWVVQLFNIICLKAGVNIFNSGTKSYNNDGPLVVNYEDCTLPYDEAGMAWDAVVFIFLLIQIRIFRSYYFDHVVIELTAQNMLASRGAELINWRLIRDVRKRKEEEEAVLRNIKRKMERIKLRQQRISNKYTEHEDHYKNGVQWDSSYSTAIRSGDYYMFEDDSDEDTISTDIHLGRDEDEDEGTEEEDRKPGPMELLTTALEQGTGAALDKAQVPTEGEHTGEEQPPGQSGTEGSATGPSTTQTGPSGADGGSGGGEDGAEEEEEETEATKWQKVKNYLKLGVAFFGSLLDSFINLLNDISRDYRLVARILEREKDQKKEEIKHGGREMEDSTRADQSDEEAVRKPAEVRIEVEPSSARDNMTLVHLETLEQQAFDDLEYLERHSRIYRLLSALYTAIISRTELLCYFFMILNQMLSASLLSLPYPFAVFMWGMLSVPRPAKVFWITIITYTEAVVVLKYLFQFEFFPWNSEVLVRKDDVFWPPRILGIEKKDNYATVDLFLLLILFIHRSVLKGYGLWKDEQSLEEDFRKAEASERSHPGSPEDENVTLSTEAGAASDEKESSGETAAEEDEQGEEEGEEEEEMLDEEEEEETKKKKKKKRKRKPTMSWTKSVKEFYQNMTNPLYNATADAYAPMFACDFINFLIIMFGYWAFGPPTAASGDASSVATYISENRIPWPFLVMLIVQFVLIVVDRALYLKKDVFGKFAFQIILVLVLHIWVFFALPAITERKFVDNVPANLWYFVKCVYFGLSAYQIRCGYPTRILGNFLTKSYNYLNLFLFKGFLAIPFLLELRALMDWIWTDTTLALGSWLQMEDIYANIYVLKCWRTAEDKYPTPRGNPRRAIVKYGFGGLVLFLIIFIIWFPLVLFSFANTVYLSNPPIECRISVELAGYLPLYQMNAQPGQIYQFTDQDYRTLQDNYKMDNDVQAFLSIYEAKDTVRIEVLGTSTATWAISPPTMMDMVKDLNDTKKDIKIRLKVEMIRDPKKGQSANIISQWFEQPLNKSQRIELARIVNTSNTFGSLGSIYVLRLLPKFLQVPVNGRPSEVSALKAGSPLPTNISLTLKRGDVFNNESTSAEWWEVQEFVRGRYNLNSNDKLVRRDYLTLVAFSERVAPPGFDLLTGYGVIGLYISLVFVVGQFVRTFTSGMHRQIMFEELPYVDNILKLCLNVYLVRECREFMLEEDLYAKLIFLYRSPETMIKWTKLKES</sequence>
<feature type="transmembrane region" description="Helical" evidence="12">
    <location>
        <begin position="2048"/>
        <end position="2064"/>
    </location>
</feature>
<feature type="transmembrane region" description="Helical" evidence="12">
    <location>
        <begin position="203"/>
        <end position="220"/>
    </location>
</feature>
<feature type="compositionally biased region" description="Basic residues" evidence="11">
    <location>
        <begin position="337"/>
        <end position="346"/>
    </location>
</feature>
<keyword evidence="4" id="KW-1003">Cell membrane</keyword>
<evidence type="ECO:0000256" key="12">
    <source>
        <dbReference type="SAM" id="Phobius"/>
    </source>
</evidence>
<feature type="transmembrane region" description="Helical" evidence="12">
    <location>
        <begin position="1977"/>
        <end position="1997"/>
    </location>
</feature>
<feature type="transmembrane region" description="Helical" evidence="12">
    <location>
        <begin position="1282"/>
        <end position="1300"/>
    </location>
</feature>
<feature type="transmembrane region" description="Helical" evidence="12">
    <location>
        <begin position="425"/>
        <end position="444"/>
    </location>
</feature>
<evidence type="ECO:0000256" key="1">
    <source>
        <dbReference type="ARBA" id="ARBA00004651"/>
    </source>
</evidence>
<evidence type="ECO:0000313" key="18">
    <source>
        <dbReference type="Proteomes" id="UP000085678"/>
    </source>
</evidence>
<feature type="transmembrane region" description="Helical" evidence="12">
    <location>
        <begin position="1945"/>
        <end position="1965"/>
    </location>
</feature>
<dbReference type="InterPro" id="IPR056770">
    <property type="entry name" value="Piezo_THU9_anchor"/>
</dbReference>
<dbReference type="InterPro" id="IPR031334">
    <property type="entry name" value="Piezo_cap_dom"/>
</dbReference>
<reference evidence="19" key="2">
    <citation type="submission" date="2025-08" db="UniProtKB">
        <authorList>
            <consortium name="RefSeq"/>
        </authorList>
    </citation>
    <scope>IDENTIFICATION</scope>
</reference>
<feature type="transmembrane region" description="Helical" evidence="12">
    <location>
        <begin position="34"/>
        <end position="50"/>
    </location>
</feature>
<feature type="compositionally biased region" description="Acidic residues" evidence="11">
    <location>
        <begin position="1413"/>
        <end position="1422"/>
    </location>
</feature>
<keyword evidence="18" id="KW-1185">Reference proteome</keyword>
<gene>
    <name evidence="19" type="primary">LOC106169197</name>
</gene>
<feature type="transmembrane region" description="Helical" evidence="12">
    <location>
        <begin position="479"/>
        <end position="496"/>
    </location>
</feature>
<feature type="transmembrane region" description="Helical" evidence="12">
    <location>
        <begin position="846"/>
        <end position="865"/>
    </location>
</feature>
<feature type="transmembrane region" description="Helical" evidence="12">
    <location>
        <begin position="1912"/>
        <end position="1933"/>
    </location>
</feature>
<evidence type="ECO:0000256" key="10">
    <source>
        <dbReference type="SAM" id="Coils"/>
    </source>
</evidence>
<dbReference type="Pfam" id="PF12166">
    <property type="entry name" value="Piezo_cap"/>
    <property type="match status" value="1"/>
</dbReference>
<feature type="transmembrane region" description="Helical" evidence="12">
    <location>
        <begin position="985"/>
        <end position="1015"/>
    </location>
</feature>
<feature type="compositionally biased region" description="Acidic residues" evidence="11">
    <location>
        <begin position="1804"/>
        <end position="1828"/>
    </location>
</feature>
<evidence type="ECO:0000259" key="16">
    <source>
        <dbReference type="Pfam" id="PF24871"/>
    </source>
</evidence>
<evidence type="ECO:0000256" key="5">
    <source>
        <dbReference type="ARBA" id="ARBA00022692"/>
    </source>
</evidence>
<name>A0A1S3J0S3_LINAN</name>
<dbReference type="Pfam" id="PF24874">
    <property type="entry name" value="Piezo_THU9_anchor"/>
    <property type="match status" value="1"/>
</dbReference>
<dbReference type="InterPro" id="IPR027272">
    <property type="entry name" value="Piezo"/>
</dbReference>
<feature type="transmembrane region" description="Helical" evidence="12">
    <location>
        <begin position="641"/>
        <end position="662"/>
    </location>
</feature>
<feature type="transmembrane region" description="Helical" evidence="12">
    <location>
        <begin position="1207"/>
        <end position="1229"/>
    </location>
</feature>
<evidence type="ECO:0000256" key="6">
    <source>
        <dbReference type="ARBA" id="ARBA00022989"/>
    </source>
</evidence>
<feature type="compositionally biased region" description="Basic and acidic residues" evidence="11">
    <location>
        <begin position="1766"/>
        <end position="1775"/>
    </location>
</feature>
<feature type="region of interest" description="Disordered" evidence="11">
    <location>
        <begin position="742"/>
        <end position="769"/>
    </location>
</feature>
<evidence type="ECO:0000256" key="7">
    <source>
        <dbReference type="ARBA" id="ARBA00023065"/>
    </source>
</evidence>
<feature type="transmembrane region" description="Helical" evidence="12">
    <location>
        <begin position="1170"/>
        <end position="1187"/>
    </location>
</feature>
<dbReference type="RefSeq" id="XP_013404042.1">
    <property type="nucleotide sequence ID" value="XM_013548588.1"/>
</dbReference>
<dbReference type="Pfam" id="PF24871">
    <property type="entry name" value="Piezo_TM1-24"/>
    <property type="match status" value="1"/>
</dbReference>
<feature type="transmembrane region" description="Helical" evidence="12">
    <location>
        <begin position="125"/>
        <end position="147"/>
    </location>
</feature>
<feature type="transmembrane region" description="Helical" evidence="12">
    <location>
        <begin position="2009"/>
        <end position="2028"/>
    </location>
</feature>
<feature type="transmembrane region" description="Helical" evidence="12">
    <location>
        <begin position="692"/>
        <end position="713"/>
    </location>
</feature>
<evidence type="ECO:0000256" key="11">
    <source>
        <dbReference type="SAM" id="MobiDB-lite"/>
    </source>
</evidence>
<dbReference type="PANTHER" id="PTHR47049">
    <property type="entry name" value="PIEZO-TYPE MECHANOSENSITIVE ION CHANNEL HOMOLOG"/>
    <property type="match status" value="1"/>
</dbReference>
<evidence type="ECO:0000313" key="19">
    <source>
        <dbReference type="RefSeq" id="XP_013404042.1"/>
    </source>
</evidence>
<comment type="subcellular location">
    <subcellularLocation>
        <location evidence="1">Cell membrane</location>
        <topology evidence="1">Multi-pass membrane protein</topology>
    </subcellularLocation>
</comment>
<comment type="similarity">
    <text evidence="2">Belongs to the PIEZO (TC 1.A.75) family.</text>
</comment>
<dbReference type="Pfam" id="PF15917">
    <property type="entry name" value="Piezo_TM25-28"/>
    <property type="match status" value="1"/>
</dbReference>
<feature type="transmembrane region" description="Helical" evidence="12">
    <location>
        <begin position="516"/>
        <end position="537"/>
    </location>
</feature>
<accession>A0A1S3J0S3</accession>
<feature type="transmembrane region" description="Helical" evidence="12">
    <location>
        <begin position="807"/>
        <end position="840"/>
    </location>
</feature>
<organism evidence="18 19">
    <name type="scientific">Lingula anatina</name>
    <name type="common">Brachiopod</name>
    <name type="synonym">Lingula unguis</name>
    <dbReference type="NCBI Taxonomy" id="7574"/>
    <lineage>
        <taxon>Eukaryota</taxon>
        <taxon>Metazoa</taxon>
        <taxon>Spiralia</taxon>
        <taxon>Lophotrochozoa</taxon>
        <taxon>Brachiopoda</taxon>
        <taxon>Linguliformea</taxon>
        <taxon>Lingulata</taxon>
        <taxon>Lingulida</taxon>
        <taxon>Linguloidea</taxon>
        <taxon>Lingulidae</taxon>
        <taxon>Lingula</taxon>
    </lineage>
</organism>
<feature type="region of interest" description="Disordered" evidence="11">
    <location>
        <begin position="1553"/>
        <end position="1584"/>
    </location>
</feature>
<dbReference type="InterPro" id="IPR056769">
    <property type="entry name" value="Piezo_TM1-24"/>
</dbReference>
<evidence type="ECO:0000256" key="8">
    <source>
        <dbReference type="ARBA" id="ARBA00023136"/>
    </source>
</evidence>
<feature type="transmembrane region" description="Helical" evidence="12">
    <location>
        <begin position="1145"/>
        <end position="1164"/>
    </location>
</feature>
<feature type="domain" description="Piezo transmembrane helical unit" evidence="15">
    <location>
        <begin position="1635"/>
        <end position="1756"/>
    </location>
</feature>
<feature type="compositionally biased region" description="Acidic residues" evidence="11">
    <location>
        <begin position="750"/>
        <end position="763"/>
    </location>
</feature>
<feature type="region of interest" description="Disordered" evidence="11">
    <location>
        <begin position="323"/>
        <end position="373"/>
    </location>
</feature>
<evidence type="ECO:0000259" key="17">
    <source>
        <dbReference type="Pfam" id="PF24874"/>
    </source>
</evidence>
<evidence type="ECO:0000256" key="9">
    <source>
        <dbReference type="ARBA" id="ARBA00023303"/>
    </source>
</evidence>
<feature type="transmembrane region" description="Helical" evidence="12">
    <location>
        <begin position="2085"/>
        <end position="2109"/>
    </location>
</feature>
<dbReference type="PANTHER" id="PTHR47049:SF2">
    <property type="entry name" value="PIEZO-TYPE MECHANOSENSITIVE ION CHANNEL HOMOLOG"/>
    <property type="match status" value="1"/>
</dbReference>
<feature type="region of interest" description="Disordered" evidence="11">
    <location>
        <begin position="1403"/>
        <end position="1429"/>
    </location>
</feature>
<dbReference type="InterPro" id="IPR031805">
    <property type="entry name" value="Piezo_TM25-28"/>
</dbReference>
<feature type="region of interest" description="Disordered" evidence="11">
    <location>
        <begin position="388"/>
        <end position="416"/>
    </location>
</feature>
<feature type="transmembrane region" description="Helical" evidence="12">
    <location>
        <begin position="232"/>
        <end position="250"/>
    </location>
</feature>
<feature type="domain" description="Piezo TM1-24" evidence="16">
    <location>
        <begin position="29"/>
        <end position="721"/>
    </location>
</feature>
<feature type="transmembrane region" description="Helical" evidence="12">
    <location>
        <begin position="590"/>
        <end position="607"/>
    </location>
</feature>
<dbReference type="KEGG" id="lak:106169197"/>
<dbReference type="GO" id="GO:0005886">
    <property type="term" value="C:plasma membrane"/>
    <property type="evidence" value="ECO:0007669"/>
    <property type="project" value="UniProtKB-SubCell"/>
</dbReference>
<keyword evidence="10" id="KW-0175">Coiled coil</keyword>
<feature type="domain" description="Piezo THU9 and anchor" evidence="17">
    <location>
        <begin position="1867"/>
        <end position="2107"/>
    </location>
</feature>
<evidence type="ECO:0000259" key="15">
    <source>
        <dbReference type="Pfam" id="PF23188"/>
    </source>
</evidence>
<evidence type="ECO:0000256" key="3">
    <source>
        <dbReference type="ARBA" id="ARBA00022448"/>
    </source>
</evidence>
<dbReference type="Proteomes" id="UP000085678">
    <property type="component" value="Unplaced"/>
</dbReference>
<feature type="compositionally biased region" description="Low complexity" evidence="11">
    <location>
        <begin position="1470"/>
        <end position="1483"/>
    </location>
</feature>
<feature type="transmembrane region" description="Helical" evidence="12">
    <location>
        <begin position="1679"/>
        <end position="1698"/>
    </location>
</feature>
<feature type="transmembrane region" description="Helical" evidence="12">
    <location>
        <begin position="178"/>
        <end position="197"/>
    </location>
</feature>
<feature type="transmembrane region" description="Helical" evidence="12">
    <location>
        <begin position="2358"/>
        <end position="2378"/>
    </location>
</feature>
<feature type="transmembrane region" description="Helical" evidence="12">
    <location>
        <begin position="613"/>
        <end position="634"/>
    </location>
</feature>
<evidence type="ECO:0000256" key="2">
    <source>
        <dbReference type="ARBA" id="ARBA00007821"/>
    </source>
</evidence>
<dbReference type="GeneID" id="106169197"/>
<keyword evidence="9" id="KW-0407">Ion channel</keyword>
<evidence type="ECO:0000259" key="13">
    <source>
        <dbReference type="Pfam" id="PF12166"/>
    </source>
</evidence>
<dbReference type="GO" id="GO:0008381">
    <property type="term" value="F:mechanosensitive monoatomic ion channel activity"/>
    <property type="evidence" value="ECO:0007669"/>
    <property type="project" value="InterPro"/>
</dbReference>
<evidence type="ECO:0000256" key="4">
    <source>
        <dbReference type="ARBA" id="ARBA00022475"/>
    </source>
</evidence>
<feature type="transmembrane region" description="Helical" evidence="12">
    <location>
        <begin position="290"/>
        <end position="308"/>
    </location>
</feature>
<feature type="transmembrane region" description="Helical" evidence="12">
    <location>
        <begin position="62"/>
        <end position="87"/>
    </location>
</feature>
<feature type="coiled-coil region" evidence="10">
    <location>
        <begin position="1331"/>
        <end position="1365"/>
    </location>
</feature>
<feature type="compositionally biased region" description="Acidic residues" evidence="11">
    <location>
        <begin position="1494"/>
        <end position="1503"/>
    </location>
</feature>
<feature type="transmembrane region" description="Helical" evidence="12">
    <location>
        <begin position="1021"/>
        <end position="1039"/>
    </location>
</feature>
<feature type="compositionally biased region" description="Gly residues" evidence="11">
    <location>
        <begin position="1484"/>
        <end position="1493"/>
    </location>
</feature>
<keyword evidence="3" id="KW-0813">Transport</keyword>
<feature type="domain" description="Piezo TM25-28" evidence="14">
    <location>
        <begin position="1125"/>
        <end position="1404"/>
    </location>
</feature>
<feature type="transmembrane region" description="Helical" evidence="12">
    <location>
        <begin position="450"/>
        <end position="467"/>
    </location>
</feature>
<feature type="region of interest" description="Disordered" evidence="11">
    <location>
        <begin position="1766"/>
        <end position="1839"/>
    </location>
</feature>
<keyword evidence="6 12" id="KW-1133">Transmembrane helix</keyword>
<feature type="region of interest" description="Disordered" evidence="11">
    <location>
        <begin position="1441"/>
        <end position="1505"/>
    </location>
</feature>
<keyword evidence="7" id="KW-0406">Ion transport</keyword>
<keyword evidence="5 12" id="KW-0812">Transmembrane</keyword>
<feature type="compositionally biased region" description="Pro residues" evidence="11">
    <location>
        <begin position="392"/>
        <end position="408"/>
    </location>
</feature>
<dbReference type="InterPro" id="IPR056768">
    <property type="entry name" value="THU_Piezo"/>
</dbReference>
<proteinExistence type="inferred from homology"/>
<reference evidence="19" key="1">
    <citation type="journal article" date="2015" name="Nat. Commun.">
        <title>The Lingula genome provides insights into brachiopod evolution and the origin of phosphate biomineralization.</title>
        <authorList>
            <person name="Luo Y.J."/>
            <person name="Takeuchi T."/>
            <person name="Koyanagi R."/>
            <person name="Yamada L."/>
            <person name="Kanda M."/>
            <person name="Khalturina M."/>
            <person name="Fujie M."/>
            <person name="Yamasaki S.I."/>
            <person name="Endo K."/>
            <person name="Satoh N."/>
        </authorList>
    </citation>
    <scope>NUCLEOTIDE SEQUENCE</scope>
</reference>
<dbReference type="Pfam" id="PF23188">
    <property type="entry name" value="THU_Piezo1"/>
    <property type="match status" value="1"/>
</dbReference>
<protein>
    <submittedName>
        <fullName evidence="19">Piezo-type mechanosensitive ion channel component 1</fullName>
    </submittedName>
</protein>
<dbReference type="STRING" id="7574.A0A1S3J0S3"/>
<dbReference type="InParanoid" id="A0A1S3J0S3"/>
<feature type="domain" description="Piezo non-specific cation channel cap" evidence="13">
    <location>
        <begin position="2145"/>
        <end position="2441"/>
    </location>
</feature>
<dbReference type="OrthoDB" id="303066at2759"/>
<feature type="compositionally biased region" description="Basic and acidic residues" evidence="11">
    <location>
        <begin position="348"/>
        <end position="363"/>
    </location>
</feature>
<dbReference type="FunCoup" id="A0A1S3J0S3">
    <property type="interactions" value="412"/>
</dbReference>
<evidence type="ECO:0000259" key="14">
    <source>
        <dbReference type="Pfam" id="PF15917"/>
    </source>
</evidence>
<feature type="transmembrane region" description="Helical" evidence="12">
    <location>
        <begin position="1652"/>
        <end position="1672"/>
    </location>
</feature>
<feature type="transmembrane region" description="Helical" evidence="12">
    <location>
        <begin position="1868"/>
        <end position="1890"/>
    </location>
</feature>
<keyword evidence="8 12" id="KW-0472">Membrane</keyword>